<dbReference type="EMBL" id="QUSY01000001">
    <property type="protein sequence ID" value="RHY35486.1"/>
    <property type="molecule type" value="Genomic_DNA"/>
</dbReference>
<evidence type="ECO:0000313" key="2">
    <source>
        <dbReference type="EMBL" id="RHY35486.1"/>
    </source>
</evidence>
<feature type="region of interest" description="Disordered" evidence="1">
    <location>
        <begin position="40"/>
        <end position="64"/>
    </location>
</feature>
<proteinExistence type="predicted"/>
<sequence length="169" mass="19822">MLPLTSPRHRHPTPSPVFKPTVVTPAQAAPGVAEIDNHVGSTTTILLDDPHADRKRQRRKESEREWYLKHREDRLAKQRDYDARNRERRLQQMKDYRTKHKEKQRAYKQEWYRRNRDTIKLKRTQRKGDDIDNKPPSTPPPLQPEQRTPTGEAAASMLLSLLCDVALMA</sequence>
<accession>A0A3R6WUL1</accession>
<dbReference type="AlphaFoldDB" id="A0A3R6WUL1"/>
<evidence type="ECO:0000256" key="1">
    <source>
        <dbReference type="SAM" id="MobiDB-lite"/>
    </source>
</evidence>
<evidence type="ECO:0000313" key="3">
    <source>
        <dbReference type="Proteomes" id="UP000285060"/>
    </source>
</evidence>
<protein>
    <submittedName>
        <fullName evidence="2">Uncharacterized protein</fullName>
    </submittedName>
</protein>
<dbReference type="Proteomes" id="UP000285060">
    <property type="component" value="Unassembled WGS sequence"/>
</dbReference>
<keyword evidence="3" id="KW-1185">Reference proteome</keyword>
<feature type="compositionally biased region" description="Basic and acidic residues" evidence="1">
    <location>
        <begin position="104"/>
        <end position="133"/>
    </location>
</feature>
<feature type="region of interest" description="Disordered" evidence="1">
    <location>
        <begin position="91"/>
        <end position="151"/>
    </location>
</feature>
<name>A0A3R6WUL1_9STRA</name>
<feature type="region of interest" description="Disordered" evidence="1">
    <location>
        <begin position="1"/>
        <end position="22"/>
    </location>
</feature>
<comment type="caution">
    <text evidence="2">The sequence shown here is derived from an EMBL/GenBank/DDBJ whole genome shotgun (WGS) entry which is preliminary data.</text>
</comment>
<reference evidence="2 3" key="1">
    <citation type="submission" date="2018-08" db="EMBL/GenBank/DDBJ databases">
        <title>Aphanomyces genome sequencing and annotation.</title>
        <authorList>
            <person name="Minardi D."/>
            <person name="Oidtmann B."/>
            <person name="Van Der Giezen M."/>
            <person name="Studholme D.J."/>
        </authorList>
    </citation>
    <scope>NUCLEOTIDE SEQUENCE [LARGE SCALE GENOMIC DNA]</scope>
    <source>
        <strain evidence="2 3">NJM0002</strain>
    </source>
</reference>
<gene>
    <name evidence="2" type="ORF">DYB32_000059</name>
</gene>
<organism evidence="2 3">
    <name type="scientific">Aphanomyces invadans</name>
    <dbReference type="NCBI Taxonomy" id="157072"/>
    <lineage>
        <taxon>Eukaryota</taxon>
        <taxon>Sar</taxon>
        <taxon>Stramenopiles</taxon>
        <taxon>Oomycota</taxon>
        <taxon>Saprolegniomycetes</taxon>
        <taxon>Saprolegniales</taxon>
        <taxon>Verrucalvaceae</taxon>
        <taxon>Aphanomyces</taxon>
    </lineage>
</organism>